<feature type="binding site" evidence="5">
    <location>
        <position position="191"/>
    </location>
    <ligand>
        <name>NADP(+)</name>
        <dbReference type="ChEBI" id="CHEBI:58349"/>
    </ligand>
</feature>
<evidence type="ECO:0000256" key="2">
    <source>
        <dbReference type="ARBA" id="ARBA00022857"/>
    </source>
</evidence>
<dbReference type="Proteomes" id="UP001144297">
    <property type="component" value="Unassembled WGS sequence"/>
</dbReference>
<dbReference type="EMBL" id="BSDX01000001">
    <property type="protein sequence ID" value="GLI54163.1"/>
    <property type="molecule type" value="Genomic_DNA"/>
</dbReference>
<organism evidence="7 8">
    <name type="scientific">Thermodesulfovibrio yellowstonii</name>
    <dbReference type="NCBI Taxonomy" id="28262"/>
    <lineage>
        <taxon>Bacteria</taxon>
        <taxon>Pseudomonadati</taxon>
        <taxon>Nitrospirota</taxon>
        <taxon>Thermodesulfovibrionia</taxon>
        <taxon>Thermodesulfovibrionales</taxon>
        <taxon>Thermodesulfovibrionaceae</taxon>
        <taxon>Thermodesulfovibrio</taxon>
    </lineage>
</organism>
<feature type="binding site" evidence="5">
    <location>
        <begin position="117"/>
        <end position="120"/>
    </location>
    <ligand>
        <name>NADP(+)</name>
        <dbReference type="ChEBI" id="CHEBI:58349"/>
    </ligand>
</feature>
<feature type="binding site" evidence="5">
    <location>
        <position position="263"/>
    </location>
    <ligand>
        <name>substrate</name>
    </ligand>
</feature>
<feature type="domain" description="NAD-dependent epimerase/dehydratase" evidence="6">
    <location>
        <begin position="7"/>
        <end position="204"/>
    </location>
</feature>
<proteinExistence type="inferred from homology"/>
<sequence length="369" mass="42164">MNKGSKIAVLGVSGLVGSALVRRLFQGGYKNIIGTYHTRMPKEQSITLIQLDCTNQKEVFNFYEKIQPEYVFLAAAKVGGILANNTYKAEFIYDNMAIALNVIHSAYKFGVKKLLNLGSSCIYPKYSPQPMKEEYLLTSTLEPTNEPYAIAKISAIKLCRYYNEQYGTNFVSVMPTNLYGEKDNFNFETSHVLPALIRKFYLAKLLREGNWEKVVQNLQKYKIGFGLDEKLDFQDRESIQKVLSYVGVTKDYVHVWGTGEVYREFLHVDDMAAASLFVMENLDANDFPKLYLFDYFLNVGCGEDIKIKDLVMLIKKVAGFEGDIKFDKTKPDGTPRKLLDVSKLFSLSWRPKVGLREGIERILRTLKEK</sequence>
<feature type="binding site" evidence="5">
    <location>
        <position position="199"/>
    </location>
    <ligand>
        <name>substrate</name>
    </ligand>
</feature>
<evidence type="ECO:0000256" key="1">
    <source>
        <dbReference type="ARBA" id="ARBA00005959"/>
    </source>
</evidence>
<feature type="active site" description="Proton donor/acceptor" evidence="5">
    <location>
        <position position="148"/>
    </location>
</feature>
<evidence type="ECO:0000313" key="8">
    <source>
        <dbReference type="Proteomes" id="UP001144297"/>
    </source>
</evidence>
<name>A0A9W6GHI4_9BACT</name>
<accession>A0A9W6GHI4</accession>
<comment type="similarity">
    <text evidence="1 5">Belongs to the NAD(P)-dependent epimerase/dehydratase family. Fucose synthase subfamily.</text>
</comment>
<dbReference type="GO" id="GO:0016853">
    <property type="term" value="F:isomerase activity"/>
    <property type="evidence" value="ECO:0007669"/>
    <property type="project" value="UniProtKB-KW"/>
</dbReference>
<dbReference type="InterPro" id="IPR036291">
    <property type="entry name" value="NAD(P)-bd_dom_sf"/>
</dbReference>
<feature type="binding site" evidence="5">
    <location>
        <begin position="11"/>
        <end position="17"/>
    </location>
    <ligand>
        <name>NADP(+)</name>
        <dbReference type="ChEBI" id="CHEBI:58349"/>
    </ligand>
</feature>
<evidence type="ECO:0000256" key="3">
    <source>
        <dbReference type="ARBA" id="ARBA00023002"/>
    </source>
</evidence>
<dbReference type="EC" id="1.1.1.271" evidence="5"/>
<dbReference type="AlphaFoldDB" id="A0A9W6GHI4"/>
<keyword evidence="8" id="KW-1185">Reference proteome</keyword>
<keyword evidence="5" id="KW-0511">Multifunctional enzyme</keyword>
<dbReference type="InterPro" id="IPR028614">
    <property type="entry name" value="GDP_fucose/colitose_synth"/>
</dbReference>
<protein>
    <recommendedName>
        <fullName evidence="5">GDP-L-fucose synthase</fullName>
        <ecNumber evidence="5">1.1.1.271</ecNumber>
    </recommendedName>
    <alternativeName>
        <fullName evidence="5">GDP-4-keto-6-deoxy-D-mannose-3,5-epimerase-4-reductase</fullName>
    </alternativeName>
</protein>
<dbReference type="PANTHER" id="PTHR43238:SF1">
    <property type="entry name" value="GDP-L-FUCOSE SYNTHASE"/>
    <property type="match status" value="1"/>
</dbReference>
<evidence type="ECO:0000256" key="4">
    <source>
        <dbReference type="ARBA" id="ARBA00023235"/>
    </source>
</evidence>
<comment type="caution">
    <text evidence="7">The sequence shown here is derived from an EMBL/GenBank/DDBJ whole genome shotgun (WGS) entry which is preliminary data.</text>
</comment>
<reference evidence="7" key="1">
    <citation type="submission" date="2022-12" db="EMBL/GenBank/DDBJ databases">
        <title>Reference genome sequencing for broad-spectrum identification of bacterial and archaeal isolates by mass spectrometry.</title>
        <authorList>
            <person name="Sekiguchi Y."/>
            <person name="Tourlousse D.M."/>
        </authorList>
    </citation>
    <scope>NUCLEOTIDE SEQUENCE</scope>
    <source>
        <strain evidence="7">TSL-P1</strain>
    </source>
</reference>
<keyword evidence="2 5" id="KW-0521">NADP</keyword>
<comment type="catalytic activity">
    <reaction evidence="5">
        <text>GDP-beta-L-fucose + NADP(+) = GDP-4-dehydro-alpha-D-rhamnose + NADPH + H(+)</text>
        <dbReference type="Rhea" id="RHEA:18885"/>
        <dbReference type="ChEBI" id="CHEBI:15378"/>
        <dbReference type="ChEBI" id="CHEBI:57273"/>
        <dbReference type="ChEBI" id="CHEBI:57783"/>
        <dbReference type="ChEBI" id="CHEBI:57964"/>
        <dbReference type="ChEBI" id="CHEBI:58349"/>
        <dbReference type="EC" id="1.1.1.271"/>
    </reaction>
</comment>
<dbReference type="CDD" id="cd05239">
    <property type="entry name" value="GDP_FS_SDR_e"/>
    <property type="match status" value="1"/>
</dbReference>
<comment type="function">
    <text evidence="5">Catalyzes the two-step NADP-dependent conversion of GDP-4-dehydro-6-deoxy-D-mannose to GDP-fucose, involving an epimerase and a reductase reaction.</text>
</comment>
<dbReference type="InterPro" id="IPR001509">
    <property type="entry name" value="Epimerase_deHydtase"/>
</dbReference>
<feature type="site" description="Important for catalytic activity" evidence="5">
    <location>
        <position position="121"/>
    </location>
</feature>
<keyword evidence="3 5" id="KW-0560">Oxidoreductase</keyword>
<dbReference type="GO" id="GO:0070401">
    <property type="term" value="F:NADP+ binding"/>
    <property type="evidence" value="ECO:0007669"/>
    <property type="project" value="UniProtKB-UniRule"/>
</dbReference>
<dbReference type="Gene3D" id="3.40.50.720">
    <property type="entry name" value="NAD(P)-binding Rossmann-like Domain"/>
    <property type="match status" value="2"/>
</dbReference>
<feature type="binding site" evidence="5">
    <location>
        <position position="332"/>
    </location>
    <ligand>
        <name>substrate</name>
    </ligand>
</feature>
<dbReference type="HAMAP" id="MF_00956">
    <property type="entry name" value="GDP_fucose_synth"/>
    <property type="match status" value="1"/>
</dbReference>
<dbReference type="GO" id="GO:0042351">
    <property type="term" value="P:'de novo' GDP-L-fucose biosynthetic process"/>
    <property type="evidence" value="ECO:0007669"/>
    <property type="project" value="UniProtKB-UniRule"/>
</dbReference>
<feature type="binding site" evidence="5">
    <location>
        <position position="256"/>
    </location>
    <ligand>
        <name>substrate</name>
    </ligand>
</feature>
<evidence type="ECO:0000256" key="5">
    <source>
        <dbReference type="HAMAP-Rule" id="MF_00956"/>
    </source>
</evidence>
<evidence type="ECO:0000313" key="7">
    <source>
        <dbReference type="EMBL" id="GLI54163.1"/>
    </source>
</evidence>
<comment type="pathway">
    <text evidence="5">Nucleotide-sugar biosynthesis; GDP-L-fucose biosynthesis via de novo pathway; GDP-L-fucose from GDP-alpha-D-mannose: step 2/2.</text>
</comment>
<feature type="binding site" evidence="5">
    <location>
        <begin position="175"/>
        <end position="178"/>
    </location>
    <ligand>
        <name>NADP(+)</name>
        <dbReference type="ChEBI" id="CHEBI:58349"/>
    </ligand>
</feature>
<dbReference type="GO" id="GO:0050577">
    <property type="term" value="F:GDP-L-fucose synthase activity"/>
    <property type="evidence" value="ECO:0007669"/>
    <property type="project" value="UniProtKB-UniRule"/>
</dbReference>
<feature type="domain" description="NAD-dependent epimerase/dehydratase" evidence="6">
    <location>
        <begin position="252"/>
        <end position="287"/>
    </location>
</feature>
<dbReference type="PANTHER" id="PTHR43238">
    <property type="entry name" value="GDP-L-FUCOSE SYNTHASE"/>
    <property type="match status" value="1"/>
</dbReference>
<keyword evidence="4 5" id="KW-0413">Isomerase</keyword>
<gene>
    <name evidence="5 7" type="primary">fcl</name>
    <name evidence="7" type="ORF">TISLANDTSLP1_18560</name>
</gene>
<dbReference type="Pfam" id="PF01370">
    <property type="entry name" value="Epimerase"/>
    <property type="match status" value="2"/>
</dbReference>
<evidence type="ECO:0000259" key="6">
    <source>
        <dbReference type="Pfam" id="PF01370"/>
    </source>
</evidence>
<feature type="binding site" evidence="5">
    <location>
        <position position="152"/>
    </location>
    <ligand>
        <name>NADP(+)</name>
        <dbReference type="ChEBI" id="CHEBI:58349"/>
    </ligand>
</feature>
<dbReference type="SUPFAM" id="SSF51735">
    <property type="entry name" value="NAD(P)-binding Rossmann-fold domains"/>
    <property type="match status" value="1"/>
</dbReference>
<feature type="site" description="Important for catalytic activity" evidence="5">
    <location>
        <position position="119"/>
    </location>
</feature>